<dbReference type="PROSITE" id="PS50904">
    <property type="entry name" value="PRELI_MSF1"/>
    <property type="match status" value="1"/>
</dbReference>
<keyword evidence="3" id="KW-1185">Reference proteome</keyword>
<evidence type="ECO:0000313" key="2">
    <source>
        <dbReference type="EMBL" id="KAL3864970.1"/>
    </source>
</evidence>
<sequence>MKYYNLDTVFQFPWEQLAVAFWKRYPNPHSGHVLTEDIIHREVVGNRLFSKRLLTKTEACPKWAEAFMRRVHQVCILEESIIDLDTHTITTYTRNIGLQKYMTLEEKCVYSPSKESSQSSVCERQAWITSKVFGFASAIEQYSYKRFKKHSANAVKGFVYVLKKLYTPEALVSDHNLLSTEKFKETARKAKELAKSKAEMATTQGNRPIVKYCVVAAVSIFCGYHGVCLLQAAVY</sequence>
<dbReference type="AlphaFoldDB" id="A0ABD3VX56"/>
<accession>A0ABD3VX56</accession>
<name>A0ABD3VX56_SINWO</name>
<evidence type="ECO:0000259" key="1">
    <source>
        <dbReference type="PROSITE" id="PS50904"/>
    </source>
</evidence>
<evidence type="ECO:0000313" key="3">
    <source>
        <dbReference type="Proteomes" id="UP001634394"/>
    </source>
</evidence>
<protein>
    <recommendedName>
        <fullName evidence="1">PRELI/MSF1 domain-containing protein</fullName>
    </recommendedName>
</protein>
<feature type="domain" description="PRELI/MSF1" evidence="1">
    <location>
        <begin position="1"/>
        <end position="170"/>
    </location>
</feature>
<dbReference type="InterPro" id="IPR006797">
    <property type="entry name" value="PRELI/MSF1_dom"/>
</dbReference>
<dbReference type="InterPro" id="IPR037365">
    <property type="entry name" value="Slowmo/Ups"/>
</dbReference>
<dbReference type="Pfam" id="PF04707">
    <property type="entry name" value="PRELI"/>
    <property type="match status" value="1"/>
</dbReference>
<dbReference type="PANTHER" id="PTHR11158">
    <property type="entry name" value="MSF1/PX19 RELATED"/>
    <property type="match status" value="1"/>
</dbReference>
<reference evidence="2 3" key="1">
    <citation type="submission" date="2024-11" db="EMBL/GenBank/DDBJ databases">
        <title>Chromosome-level genome assembly of the freshwater bivalve Anodonta woodiana.</title>
        <authorList>
            <person name="Chen X."/>
        </authorList>
    </citation>
    <scope>NUCLEOTIDE SEQUENCE [LARGE SCALE GENOMIC DNA]</scope>
    <source>
        <strain evidence="2">MN2024</strain>
        <tissue evidence="2">Gills</tissue>
    </source>
</reference>
<comment type="caution">
    <text evidence="2">The sequence shown here is derived from an EMBL/GenBank/DDBJ whole genome shotgun (WGS) entry which is preliminary data.</text>
</comment>
<dbReference type="Proteomes" id="UP001634394">
    <property type="component" value="Unassembled WGS sequence"/>
</dbReference>
<gene>
    <name evidence="2" type="ORF">ACJMK2_006610</name>
</gene>
<dbReference type="EMBL" id="JBJQND010000010">
    <property type="protein sequence ID" value="KAL3864970.1"/>
    <property type="molecule type" value="Genomic_DNA"/>
</dbReference>
<proteinExistence type="predicted"/>
<organism evidence="2 3">
    <name type="scientific">Sinanodonta woodiana</name>
    <name type="common">Chinese pond mussel</name>
    <name type="synonym">Anodonta woodiana</name>
    <dbReference type="NCBI Taxonomy" id="1069815"/>
    <lineage>
        <taxon>Eukaryota</taxon>
        <taxon>Metazoa</taxon>
        <taxon>Spiralia</taxon>
        <taxon>Lophotrochozoa</taxon>
        <taxon>Mollusca</taxon>
        <taxon>Bivalvia</taxon>
        <taxon>Autobranchia</taxon>
        <taxon>Heteroconchia</taxon>
        <taxon>Palaeoheterodonta</taxon>
        <taxon>Unionida</taxon>
        <taxon>Unionoidea</taxon>
        <taxon>Unionidae</taxon>
        <taxon>Unioninae</taxon>
        <taxon>Sinanodonta</taxon>
    </lineage>
</organism>